<sequence>MSKPVSKTAVGAFVVVFAVLLFACVVFFGGMSFGKESAQYVIYVRDSINGLDIGSAVKFKGVKVGSVKAVRLRLEGQRSSDLAVPVIIEISRDDEASPLSDFDGEKLERAVRDGLRARIQMTSIVTGLLYVDLDFFPDTPVVLRGSGNAAGLPEIPTIPSNTSQMMKAVTTILEDLSEADFSALSAQMRRTVRRIEDGVAAIEFRKINDNVVRLTDSAATILEDPQLKETLENADRLIRDLDALSASIAGQVDPVAAELKTSLAELRAALADVSAAVGTIQGAFALPQGSLGQELGDVLVQINDAARAVRALAEYLQSGLAAPAAEHAPGEGR</sequence>
<dbReference type="PANTHER" id="PTHR33371:SF4">
    <property type="entry name" value="INTERMEMBRANE PHOSPHOLIPID TRANSPORT SYSTEM BINDING PROTEIN MLAD"/>
    <property type="match status" value="1"/>
</dbReference>
<protein>
    <submittedName>
        <fullName evidence="3">MCE family protein</fullName>
    </submittedName>
</protein>
<dbReference type="AlphaFoldDB" id="A0A9D1T2D0"/>
<evidence type="ECO:0000313" key="3">
    <source>
        <dbReference type="EMBL" id="HIV04616.1"/>
    </source>
</evidence>
<dbReference type="InterPro" id="IPR052336">
    <property type="entry name" value="MlaD_Phospholipid_Transporter"/>
</dbReference>
<evidence type="ECO:0000256" key="1">
    <source>
        <dbReference type="SAM" id="Coils"/>
    </source>
</evidence>
<evidence type="ECO:0000313" key="4">
    <source>
        <dbReference type="Proteomes" id="UP000886812"/>
    </source>
</evidence>
<keyword evidence="1" id="KW-0175">Coiled coil</keyword>
<dbReference type="PANTHER" id="PTHR33371">
    <property type="entry name" value="INTERMEMBRANE PHOSPHOLIPID TRANSPORT SYSTEM BINDING PROTEIN MLAD-RELATED"/>
    <property type="match status" value="1"/>
</dbReference>
<dbReference type="EMBL" id="DVOG01000146">
    <property type="protein sequence ID" value="HIV04616.1"/>
    <property type="molecule type" value="Genomic_DNA"/>
</dbReference>
<dbReference type="Pfam" id="PF02470">
    <property type="entry name" value="MlaD"/>
    <property type="match status" value="1"/>
</dbReference>
<accession>A0A9D1T2D0</accession>
<feature type="domain" description="Mce/MlaD" evidence="2">
    <location>
        <begin position="39"/>
        <end position="135"/>
    </location>
</feature>
<proteinExistence type="predicted"/>
<evidence type="ECO:0000259" key="2">
    <source>
        <dbReference type="Pfam" id="PF02470"/>
    </source>
</evidence>
<name>A0A9D1T2D0_9BACT</name>
<reference evidence="3" key="1">
    <citation type="submission" date="2020-10" db="EMBL/GenBank/DDBJ databases">
        <authorList>
            <person name="Gilroy R."/>
        </authorList>
    </citation>
    <scope>NUCLEOTIDE SEQUENCE</scope>
    <source>
        <strain evidence="3">10669</strain>
    </source>
</reference>
<organism evidence="3 4">
    <name type="scientific">Candidatus Spyradosoma merdigallinarum</name>
    <dbReference type="NCBI Taxonomy" id="2840950"/>
    <lineage>
        <taxon>Bacteria</taxon>
        <taxon>Pseudomonadati</taxon>
        <taxon>Verrucomicrobiota</taxon>
        <taxon>Opitutia</taxon>
        <taxon>Opitutia incertae sedis</taxon>
        <taxon>Candidatus Spyradosoma</taxon>
    </lineage>
</organism>
<dbReference type="Proteomes" id="UP000886812">
    <property type="component" value="Unassembled WGS sequence"/>
</dbReference>
<comment type="caution">
    <text evidence="3">The sequence shown here is derived from an EMBL/GenBank/DDBJ whole genome shotgun (WGS) entry which is preliminary data.</text>
</comment>
<reference evidence="3" key="2">
    <citation type="journal article" date="2021" name="PeerJ">
        <title>Extensive microbial diversity within the chicken gut microbiome revealed by metagenomics and culture.</title>
        <authorList>
            <person name="Gilroy R."/>
            <person name="Ravi A."/>
            <person name="Getino M."/>
            <person name="Pursley I."/>
            <person name="Horton D.L."/>
            <person name="Alikhan N.F."/>
            <person name="Baker D."/>
            <person name="Gharbi K."/>
            <person name="Hall N."/>
            <person name="Watson M."/>
            <person name="Adriaenssens E.M."/>
            <person name="Foster-Nyarko E."/>
            <person name="Jarju S."/>
            <person name="Secka A."/>
            <person name="Antonio M."/>
            <person name="Oren A."/>
            <person name="Chaudhuri R.R."/>
            <person name="La Ragione R."/>
            <person name="Hildebrand F."/>
            <person name="Pallen M.J."/>
        </authorList>
    </citation>
    <scope>NUCLEOTIDE SEQUENCE</scope>
    <source>
        <strain evidence="3">10669</strain>
    </source>
</reference>
<dbReference type="PROSITE" id="PS51257">
    <property type="entry name" value="PROKAR_LIPOPROTEIN"/>
    <property type="match status" value="1"/>
</dbReference>
<gene>
    <name evidence="3" type="ORF">IAC75_05660</name>
</gene>
<dbReference type="InterPro" id="IPR003399">
    <property type="entry name" value="Mce/MlaD"/>
</dbReference>
<feature type="coiled-coil region" evidence="1">
    <location>
        <begin position="227"/>
        <end position="276"/>
    </location>
</feature>